<feature type="transmembrane region" description="Helical" evidence="12">
    <location>
        <begin position="316"/>
        <end position="339"/>
    </location>
</feature>
<feature type="transmembrane region" description="Helical" evidence="12">
    <location>
        <begin position="250"/>
        <end position="270"/>
    </location>
</feature>
<keyword evidence="4 12" id="KW-0812">Transmembrane</keyword>
<sequence>MVGVGILSTPYTVKEGGWASLVVLVVFAFSCWYTAMLMKRCFESNEGIISYPDMGEAAFGKYGRLVISIVLYAELYSYCVEFINLEGDNLTHLFPGTSLDLGGLHLDSKHLFGLAVAFVVLPTVMLRDLRLISYLSAGGVLATIIVVLCLGFIGTAGGIGFHQTGPMVKWSNIPFVIGVHGFCYSGHSVFPNIYQSMADKRNFTKAAIICFLLCFVFYGGVAVMGFLMFGEATLSQITLNMPRNSLTSKIALWTTVANPLTKYALLLNPLARGIEELLPVQFSNSVWCFFLLRATLVMSSVCAAFLIPFFDILMSLIGSVLSLLVAVIMPALCFLRIAGKKATRTQVMRLQHDLIFLVSLHSPGYSFSIKETSEQILS</sequence>
<keyword evidence="3" id="KW-0813">Transport</keyword>
<feature type="transmembrane region" description="Helical" evidence="12">
    <location>
        <begin position="290"/>
        <end position="310"/>
    </location>
</feature>
<dbReference type="GO" id="GO:0015293">
    <property type="term" value="F:symporter activity"/>
    <property type="evidence" value="ECO:0007669"/>
    <property type="project" value="UniProtKB-KW"/>
</dbReference>
<feature type="domain" description="Amino acid transporter transmembrane" evidence="13">
    <location>
        <begin position="1"/>
        <end position="358"/>
    </location>
</feature>
<dbReference type="AlphaFoldDB" id="A0A2P2M7I4"/>
<dbReference type="GO" id="GO:0012505">
    <property type="term" value="C:endomembrane system"/>
    <property type="evidence" value="ECO:0007669"/>
    <property type="project" value="UniProtKB-SubCell"/>
</dbReference>
<name>A0A2P2M7I4_RHIMU</name>
<feature type="transmembrane region" description="Helical" evidence="12">
    <location>
        <begin position="131"/>
        <end position="153"/>
    </location>
</feature>
<keyword evidence="5" id="KW-0769">Symport</keyword>
<evidence type="ECO:0000256" key="12">
    <source>
        <dbReference type="SAM" id="Phobius"/>
    </source>
</evidence>
<evidence type="ECO:0000256" key="10">
    <source>
        <dbReference type="ARBA" id="ARBA00045588"/>
    </source>
</evidence>
<feature type="transmembrane region" description="Helical" evidence="12">
    <location>
        <begin position="173"/>
        <end position="194"/>
    </location>
</feature>
<keyword evidence="9" id="KW-0927">Auxin signaling pathway</keyword>
<reference evidence="14" key="1">
    <citation type="submission" date="2018-02" db="EMBL/GenBank/DDBJ databases">
        <title>Rhizophora mucronata_Transcriptome.</title>
        <authorList>
            <person name="Meera S.P."/>
            <person name="Sreeshan A."/>
            <person name="Augustine A."/>
        </authorList>
    </citation>
    <scope>NUCLEOTIDE SEQUENCE</scope>
    <source>
        <tissue evidence="14">Leaf</tissue>
    </source>
</reference>
<dbReference type="FunFam" id="1.20.1740.10:FF:000047">
    <property type="entry name" value="Amino acid transporter AVT1A"/>
    <property type="match status" value="1"/>
</dbReference>
<evidence type="ECO:0000256" key="3">
    <source>
        <dbReference type="ARBA" id="ARBA00022448"/>
    </source>
</evidence>
<evidence type="ECO:0000256" key="2">
    <source>
        <dbReference type="ARBA" id="ARBA00005590"/>
    </source>
</evidence>
<evidence type="ECO:0000256" key="1">
    <source>
        <dbReference type="ARBA" id="ARBA00004127"/>
    </source>
</evidence>
<evidence type="ECO:0000259" key="13">
    <source>
        <dbReference type="Pfam" id="PF01490"/>
    </source>
</evidence>
<evidence type="ECO:0000256" key="5">
    <source>
        <dbReference type="ARBA" id="ARBA00022847"/>
    </source>
</evidence>
<evidence type="ECO:0000256" key="7">
    <source>
        <dbReference type="ARBA" id="ARBA00022989"/>
    </source>
</evidence>
<dbReference type="PANTHER" id="PTHR48017">
    <property type="entry name" value="OS05G0424000 PROTEIN-RELATED"/>
    <property type="match status" value="1"/>
</dbReference>
<comment type="similarity">
    <text evidence="2">Belongs to the amino acid/polyamine transporter 2 family. Amino acid/auxin permease (AAAP) (TC 2.A.18.1) subfamily.</text>
</comment>
<dbReference type="GO" id="GO:0006865">
    <property type="term" value="P:amino acid transport"/>
    <property type="evidence" value="ECO:0007669"/>
    <property type="project" value="UniProtKB-KW"/>
</dbReference>
<protein>
    <submittedName>
        <fullName evidence="14">Vacuolar amino acid transporter 1 isoform X1</fullName>
    </submittedName>
</protein>
<evidence type="ECO:0000256" key="8">
    <source>
        <dbReference type="ARBA" id="ARBA00023136"/>
    </source>
</evidence>
<proteinExistence type="inferred from homology"/>
<feature type="transmembrane region" description="Helical" evidence="12">
    <location>
        <begin position="17"/>
        <end position="35"/>
    </location>
</feature>
<evidence type="ECO:0000313" key="14">
    <source>
        <dbReference type="EMBL" id="MBX26149.1"/>
    </source>
</evidence>
<keyword evidence="8 12" id="KW-0472">Membrane</keyword>
<evidence type="ECO:0000256" key="11">
    <source>
        <dbReference type="ARBA" id="ARBA00049662"/>
    </source>
</evidence>
<feature type="transmembrane region" description="Helical" evidence="12">
    <location>
        <begin position="206"/>
        <end position="230"/>
    </location>
</feature>
<dbReference type="EMBL" id="GGEC01045665">
    <property type="protein sequence ID" value="MBX26149.1"/>
    <property type="molecule type" value="Transcribed_RNA"/>
</dbReference>
<keyword evidence="6" id="KW-0029">Amino-acid transport</keyword>
<comment type="similarity">
    <text evidence="11">Belongs to the amino acid/polyamine transporter 2 family. Amino acid/auxin permease (AAAP) (TC 2.A.18.5) subfamily.</text>
</comment>
<evidence type="ECO:0000256" key="6">
    <source>
        <dbReference type="ARBA" id="ARBA00022970"/>
    </source>
</evidence>
<dbReference type="Pfam" id="PF01490">
    <property type="entry name" value="Aa_trans"/>
    <property type="match status" value="1"/>
</dbReference>
<dbReference type="InterPro" id="IPR013057">
    <property type="entry name" value="AA_transpt_TM"/>
</dbReference>
<evidence type="ECO:0000256" key="9">
    <source>
        <dbReference type="ARBA" id="ARBA00023294"/>
    </source>
</evidence>
<accession>A0A2P2M7I4</accession>
<dbReference type="GO" id="GO:0009734">
    <property type="term" value="P:auxin-activated signaling pathway"/>
    <property type="evidence" value="ECO:0007669"/>
    <property type="project" value="UniProtKB-KW"/>
</dbReference>
<organism evidence="14">
    <name type="scientific">Rhizophora mucronata</name>
    <name type="common">Asiatic mangrove</name>
    <dbReference type="NCBI Taxonomy" id="61149"/>
    <lineage>
        <taxon>Eukaryota</taxon>
        <taxon>Viridiplantae</taxon>
        <taxon>Streptophyta</taxon>
        <taxon>Embryophyta</taxon>
        <taxon>Tracheophyta</taxon>
        <taxon>Spermatophyta</taxon>
        <taxon>Magnoliopsida</taxon>
        <taxon>eudicotyledons</taxon>
        <taxon>Gunneridae</taxon>
        <taxon>Pentapetalae</taxon>
        <taxon>rosids</taxon>
        <taxon>fabids</taxon>
        <taxon>Malpighiales</taxon>
        <taxon>Rhizophoraceae</taxon>
        <taxon>Rhizophora</taxon>
    </lineage>
</organism>
<evidence type="ECO:0000256" key="4">
    <source>
        <dbReference type="ARBA" id="ARBA00022692"/>
    </source>
</evidence>
<comment type="function">
    <text evidence="10">Carrier protein involved in proton-driven auxin influx. Mediates the formation of auxin gradient from developing leaves (site of auxin biosynthesis) to tips by contributing to the loading of auxin in vascular tissues and facilitating acropetal (base to tip) auxin transport within inner tissues of the root apex, and basipetal (tip to base) auxin transport within outer tissues of the root apex. May be involved in lateral roots and nodules formation.</text>
</comment>
<keyword evidence="7 12" id="KW-1133">Transmembrane helix</keyword>
<comment type="subcellular location">
    <subcellularLocation>
        <location evidence="1">Endomembrane system</location>
        <topology evidence="1">Multi-pass membrane protein</topology>
    </subcellularLocation>
</comment>